<dbReference type="AlphaFoldDB" id="A0A9X1HTV0"/>
<dbReference type="RefSeq" id="WP_225698232.1">
    <property type="nucleotide sequence ID" value="NZ_JAIXNE010000002.1"/>
</dbReference>
<proteinExistence type="predicted"/>
<dbReference type="Gene3D" id="3.10.450.50">
    <property type="match status" value="1"/>
</dbReference>
<dbReference type="EMBL" id="JAIXNE010000004">
    <property type="protein sequence ID" value="MCA6077432.1"/>
    <property type="molecule type" value="Genomic_DNA"/>
</dbReference>
<evidence type="ECO:0000313" key="2">
    <source>
        <dbReference type="EMBL" id="MCA6075127.1"/>
    </source>
</evidence>
<evidence type="ECO:0000259" key="1">
    <source>
        <dbReference type="Pfam" id="PF12680"/>
    </source>
</evidence>
<evidence type="ECO:0000313" key="4">
    <source>
        <dbReference type="EMBL" id="MCA6077432.1"/>
    </source>
</evidence>
<evidence type="ECO:0000313" key="3">
    <source>
        <dbReference type="EMBL" id="MCA6076304.1"/>
    </source>
</evidence>
<dbReference type="InterPro" id="IPR032710">
    <property type="entry name" value="NTF2-like_dom_sf"/>
</dbReference>
<dbReference type="Pfam" id="PF12680">
    <property type="entry name" value="SnoaL_2"/>
    <property type="match status" value="1"/>
</dbReference>
<dbReference type="InterPro" id="IPR037401">
    <property type="entry name" value="SnoaL-like"/>
</dbReference>
<dbReference type="Proteomes" id="UP001139409">
    <property type="component" value="Unassembled WGS sequence"/>
</dbReference>
<dbReference type="SUPFAM" id="SSF54427">
    <property type="entry name" value="NTF2-like"/>
    <property type="match status" value="1"/>
</dbReference>
<name>A0A9X1HTV0_9BACT</name>
<evidence type="ECO:0000313" key="5">
    <source>
        <dbReference type="Proteomes" id="UP001139409"/>
    </source>
</evidence>
<dbReference type="EMBL" id="JAIXNE010000003">
    <property type="protein sequence ID" value="MCA6076304.1"/>
    <property type="molecule type" value="Genomic_DNA"/>
</dbReference>
<comment type="caution">
    <text evidence="3">The sequence shown here is derived from an EMBL/GenBank/DDBJ whole genome shotgun (WGS) entry which is preliminary data.</text>
</comment>
<organism evidence="3 5">
    <name type="scientific">Fulvivirga sedimenti</name>
    <dbReference type="NCBI Taxonomy" id="2879465"/>
    <lineage>
        <taxon>Bacteria</taxon>
        <taxon>Pseudomonadati</taxon>
        <taxon>Bacteroidota</taxon>
        <taxon>Cytophagia</taxon>
        <taxon>Cytophagales</taxon>
        <taxon>Fulvivirgaceae</taxon>
        <taxon>Fulvivirga</taxon>
    </lineage>
</organism>
<feature type="domain" description="SnoaL-like" evidence="1">
    <location>
        <begin position="21"/>
        <end position="124"/>
    </location>
</feature>
<reference evidence="3" key="1">
    <citation type="submission" date="2021-09" db="EMBL/GenBank/DDBJ databases">
        <title>Fulvivirga sp. isolated from coastal sediment.</title>
        <authorList>
            <person name="Yu H."/>
        </authorList>
    </citation>
    <scope>NUCLEOTIDE SEQUENCE</scope>
    <source>
        <strain evidence="3">1062</strain>
    </source>
</reference>
<keyword evidence="5" id="KW-1185">Reference proteome</keyword>
<gene>
    <name evidence="2" type="ORF">LDX50_09610</name>
    <name evidence="3" type="ORF">LDX50_15580</name>
    <name evidence="4" type="ORF">LDX50_21300</name>
</gene>
<protein>
    <submittedName>
        <fullName evidence="3">Nuclear transport factor 2 family protein</fullName>
    </submittedName>
</protein>
<sequence>MKSREIRTFRTHPLLLMKSTIEKFYRAFGDLDADRMLECYHKEIIFEDPAFGKLEGEHACNMWRMLCQSQRGKDFQIHASNFEYAEEKGSAHWEAYYIFSKTGRKVHNIVRASFEFKDGLIIHHVDDFNLKSWAKQALGLTGRLFGGTKSFKVKMQQQTQAMLKEYERRTAE</sequence>
<accession>A0A9X1HTV0</accession>
<dbReference type="EMBL" id="JAIXNE010000002">
    <property type="protein sequence ID" value="MCA6075127.1"/>
    <property type="molecule type" value="Genomic_DNA"/>
</dbReference>